<dbReference type="Proteomes" id="UP000077684">
    <property type="component" value="Unassembled WGS sequence"/>
</dbReference>
<organism evidence="2 3">
    <name type="scientific">Tilletia controversa</name>
    <name type="common">dwarf bunt fungus</name>
    <dbReference type="NCBI Taxonomy" id="13291"/>
    <lineage>
        <taxon>Eukaryota</taxon>
        <taxon>Fungi</taxon>
        <taxon>Dikarya</taxon>
        <taxon>Basidiomycota</taxon>
        <taxon>Ustilaginomycotina</taxon>
        <taxon>Exobasidiomycetes</taxon>
        <taxon>Tilletiales</taxon>
        <taxon>Tilletiaceae</taxon>
        <taxon>Tilletia</taxon>
    </lineage>
</organism>
<evidence type="ECO:0000256" key="1">
    <source>
        <dbReference type="SAM" id="SignalP"/>
    </source>
</evidence>
<name>A0A8X7MXA6_9BASI</name>
<reference evidence="2" key="1">
    <citation type="submission" date="2016-04" db="EMBL/GenBank/DDBJ databases">
        <authorList>
            <person name="Nguyen H.D."/>
            <person name="Samba Siva P."/>
            <person name="Cullis J."/>
            <person name="Levesque C.A."/>
            <person name="Hambleton S."/>
        </authorList>
    </citation>
    <scope>NUCLEOTIDE SEQUENCE</scope>
    <source>
        <strain evidence="2">DAOMC 236426</strain>
    </source>
</reference>
<feature type="chain" id="PRO_5036505018" evidence="1">
    <location>
        <begin position="22"/>
        <end position="125"/>
    </location>
</feature>
<dbReference type="AlphaFoldDB" id="A0A8X7MXA6"/>
<accession>A0A8X7MXA6</accession>
<keyword evidence="3" id="KW-1185">Reference proteome</keyword>
<keyword evidence="1" id="KW-0732">Signal</keyword>
<dbReference type="EMBL" id="LWDE02000205">
    <property type="protein sequence ID" value="KAE8251648.1"/>
    <property type="molecule type" value="Genomic_DNA"/>
</dbReference>
<sequence length="125" mass="13777">MFYPRLLLIGPFLLLATLAKSAPLPDPSCASCPMLSPASSLKVRTGPLISGEAEGDVKLFATLRKLFIDNFTKAKSAAWEIALHSENLSPEQQEVIKELEQYAEKVGGTVKDYSMRIEELKNVRP</sequence>
<feature type="signal peptide" evidence="1">
    <location>
        <begin position="1"/>
        <end position="21"/>
    </location>
</feature>
<protein>
    <submittedName>
        <fullName evidence="2">Uncharacterized protein</fullName>
    </submittedName>
</protein>
<evidence type="ECO:0000313" key="2">
    <source>
        <dbReference type="EMBL" id="KAE8251648.1"/>
    </source>
</evidence>
<evidence type="ECO:0000313" key="3">
    <source>
        <dbReference type="Proteomes" id="UP000077684"/>
    </source>
</evidence>
<comment type="caution">
    <text evidence="2">The sequence shown here is derived from an EMBL/GenBank/DDBJ whole genome shotgun (WGS) entry which is preliminary data.</text>
</comment>
<reference evidence="2" key="2">
    <citation type="journal article" date="2019" name="IMA Fungus">
        <title>Genome sequencing and comparison of five Tilletia species to identify candidate genes for the detection of regulated species infecting wheat.</title>
        <authorList>
            <person name="Nguyen H.D.T."/>
            <person name="Sultana T."/>
            <person name="Kesanakurti P."/>
            <person name="Hambleton S."/>
        </authorList>
    </citation>
    <scope>NUCLEOTIDE SEQUENCE</scope>
    <source>
        <strain evidence="2">DAOMC 236426</strain>
    </source>
</reference>
<proteinExistence type="predicted"/>
<gene>
    <name evidence="2" type="ORF">A4X06_0g2596</name>
</gene>